<name>A0A172Y3U1_9CAUL</name>
<dbReference type="InterPro" id="IPR011659">
    <property type="entry name" value="WD40"/>
</dbReference>
<dbReference type="Pfam" id="PF07676">
    <property type="entry name" value="PD40"/>
    <property type="match status" value="2"/>
</dbReference>
<dbReference type="PANTHER" id="PTHR11731:SF193">
    <property type="entry name" value="DIPEPTIDYL PEPTIDASE 9"/>
    <property type="match status" value="1"/>
</dbReference>
<evidence type="ECO:0000313" key="3">
    <source>
        <dbReference type="EMBL" id="ANF53880.1"/>
    </source>
</evidence>
<dbReference type="Gene3D" id="2.140.10.30">
    <property type="entry name" value="Dipeptidylpeptidase IV, N-terminal domain"/>
    <property type="match status" value="1"/>
</dbReference>
<dbReference type="InterPro" id="IPR029058">
    <property type="entry name" value="AB_hydrolase_fold"/>
</dbReference>
<dbReference type="GO" id="GO:0008236">
    <property type="term" value="F:serine-type peptidase activity"/>
    <property type="evidence" value="ECO:0007669"/>
    <property type="project" value="InterPro"/>
</dbReference>
<reference evidence="3 4" key="1">
    <citation type="journal article" date="2014" name="Genome Announc.">
        <title>Genome Sequence of a Promising Hydrogen-Producing Facultative Anaerobic Bacterium, Brevundimonas naejangsanensis Strain B1.</title>
        <authorList>
            <person name="Su H."/>
            <person name="Zhang T."/>
            <person name="Bao M."/>
            <person name="Jiang Y."/>
            <person name="Wang Y."/>
            <person name="Tan T."/>
        </authorList>
    </citation>
    <scope>NUCLEOTIDE SEQUENCE [LARGE SCALE GENOMIC DNA]</scope>
    <source>
        <strain evidence="3 4">B1</strain>
    </source>
</reference>
<feature type="domain" description="Peptidase S9 prolyl oligopeptidase catalytic" evidence="1">
    <location>
        <begin position="497"/>
        <end position="695"/>
    </location>
</feature>
<feature type="domain" description="Dipeptidylpeptidase IV N-terminal" evidence="2">
    <location>
        <begin position="170"/>
        <end position="407"/>
    </location>
</feature>
<dbReference type="InterPro" id="IPR001375">
    <property type="entry name" value="Peptidase_S9_cat"/>
</dbReference>
<evidence type="ECO:0000313" key="4">
    <source>
        <dbReference type="Proteomes" id="UP000077603"/>
    </source>
</evidence>
<dbReference type="InterPro" id="IPR050278">
    <property type="entry name" value="Serine_Prot_S9B/DPPIV"/>
</dbReference>
<dbReference type="GO" id="GO:0008239">
    <property type="term" value="F:dipeptidyl-peptidase activity"/>
    <property type="evidence" value="ECO:0007669"/>
    <property type="project" value="TreeGrafter"/>
</dbReference>
<dbReference type="PANTHER" id="PTHR11731">
    <property type="entry name" value="PROTEASE FAMILY S9B,C DIPEPTIDYL-PEPTIDASE IV-RELATED"/>
    <property type="match status" value="1"/>
</dbReference>
<dbReference type="Pfam" id="PF00326">
    <property type="entry name" value="Peptidase_S9"/>
    <property type="match status" value="1"/>
</dbReference>
<dbReference type="eggNOG" id="COG1506">
    <property type="taxonomic scope" value="Bacteria"/>
</dbReference>
<accession>A0A172Y3U1</accession>
<evidence type="ECO:0008006" key="5">
    <source>
        <dbReference type="Google" id="ProtNLM"/>
    </source>
</evidence>
<evidence type="ECO:0000259" key="1">
    <source>
        <dbReference type="Pfam" id="PF00326"/>
    </source>
</evidence>
<evidence type="ECO:0000259" key="2">
    <source>
        <dbReference type="Pfam" id="PF00930"/>
    </source>
</evidence>
<sequence length="703" mass="77910">MSIDNLYRTQSLVGTTPEGFAWSPDGSRVAFLWNEEGYPFRDVWVFDPVTGDKARLTHLGSAEAAGAGVSQVVMNDDGSIFYVLQGELHHRDASGEGRRIESDKGAIRQLTLSPDGRSLAYVSGGAIDSRADRYLAGGGLWIRPVSAQADISSRHLVGYEDPKVYVEQFSYSGDGSHIAFVRADNRPLPVRDIHYDANGGQAQVSRVARPFPGEPTTLFTAGVVDLSASRVRYFERPADDHHIWDIGLNTDGSRLFINSSDQLADDHTIYMADTATGALEIFYHEYDFGHTRPDWRAAWAPDDDGLIILTDRDGYLHLYHQRAAGEPLKRLTDGEWEIEQFQVDRANRQIYFTSNQSHLAERQLYRVPAAGGLVERVSPDRPGVHAPVFSPDHRRVASFFSDDNTPPELFVFDTRGGQAVQVTRSPRPDFDQFAWADIRYVTFNSHVDGARLLGRLTMPPNYDASRRYPLIVGSVYSDAVKNQWGGRRAHPTWGLDQHLAAQGYIVLNVNIAGSWGQGRAHAKRMHHSYGTMDIDDLESGVRHLVAQGMVDPARVGIWGSSYGGLMTLMSLSKKPDVYAVGIAGAPATNVWHAYPSQMWIMGPPDGEDMPARYEAQSALYQVQGIQDPVMIIHGTRDQVVLYADTVAVVEKLIAAETPHEVLTIPGGSHSWATDNLAQTRYAFKKMVEFFNRALRPDADGGVK</sequence>
<organism evidence="3 4">
    <name type="scientific">Brevundimonas naejangsanensis</name>
    <dbReference type="NCBI Taxonomy" id="588932"/>
    <lineage>
        <taxon>Bacteria</taxon>
        <taxon>Pseudomonadati</taxon>
        <taxon>Pseudomonadota</taxon>
        <taxon>Alphaproteobacteria</taxon>
        <taxon>Caulobacterales</taxon>
        <taxon>Caulobacteraceae</taxon>
        <taxon>Brevundimonas</taxon>
    </lineage>
</organism>
<dbReference type="Pfam" id="PF00930">
    <property type="entry name" value="DPPIV_N"/>
    <property type="match status" value="1"/>
</dbReference>
<dbReference type="STRING" id="588932.DA69_03420"/>
<dbReference type="InterPro" id="IPR002469">
    <property type="entry name" value="Peptidase_S9B_N"/>
</dbReference>
<dbReference type="GO" id="GO:0006508">
    <property type="term" value="P:proteolysis"/>
    <property type="evidence" value="ECO:0007669"/>
    <property type="project" value="InterPro"/>
</dbReference>
<proteinExistence type="predicted"/>
<dbReference type="Gene3D" id="3.40.50.1820">
    <property type="entry name" value="alpha/beta hydrolase"/>
    <property type="match status" value="1"/>
</dbReference>
<dbReference type="EMBL" id="CP015614">
    <property type="protein sequence ID" value="ANF53880.1"/>
    <property type="molecule type" value="Genomic_DNA"/>
</dbReference>
<protein>
    <recommendedName>
        <fullName evidence="5">S9 family peptidase</fullName>
    </recommendedName>
</protein>
<dbReference type="SUPFAM" id="SSF53474">
    <property type="entry name" value="alpha/beta-Hydrolases"/>
    <property type="match status" value="1"/>
</dbReference>
<dbReference type="KEGG" id="bne:DA69_03420"/>
<dbReference type="AlphaFoldDB" id="A0A172Y3U1"/>
<keyword evidence="4" id="KW-1185">Reference proteome</keyword>
<dbReference type="SUPFAM" id="SSF82171">
    <property type="entry name" value="DPP6 N-terminal domain-like"/>
    <property type="match status" value="1"/>
</dbReference>
<dbReference type="Proteomes" id="UP000077603">
    <property type="component" value="Chromosome"/>
</dbReference>
<gene>
    <name evidence="3" type="ORF">DA69_03420</name>
</gene>